<evidence type="ECO:0000313" key="1">
    <source>
        <dbReference type="EMBL" id="KAF9156799.1"/>
    </source>
</evidence>
<keyword evidence="2" id="KW-1185">Reference proteome</keyword>
<dbReference type="Proteomes" id="UP000748756">
    <property type="component" value="Unassembled WGS sequence"/>
</dbReference>
<reference evidence="1" key="1">
    <citation type="journal article" date="2020" name="Fungal Divers.">
        <title>Resolving the Mortierellaceae phylogeny through synthesis of multi-gene phylogenetics and phylogenomics.</title>
        <authorList>
            <person name="Vandepol N."/>
            <person name="Liber J."/>
            <person name="Desiro A."/>
            <person name="Na H."/>
            <person name="Kennedy M."/>
            <person name="Barry K."/>
            <person name="Grigoriev I.V."/>
            <person name="Miller A.N."/>
            <person name="O'Donnell K."/>
            <person name="Stajich J.E."/>
            <person name="Bonito G."/>
        </authorList>
    </citation>
    <scope>NUCLEOTIDE SEQUENCE</scope>
    <source>
        <strain evidence="1">NRRL 6426</strain>
    </source>
</reference>
<gene>
    <name evidence="1" type="ORF">BG015_001131</name>
</gene>
<organism evidence="1 2">
    <name type="scientific">Linnemannia schmuckeri</name>
    <dbReference type="NCBI Taxonomy" id="64567"/>
    <lineage>
        <taxon>Eukaryota</taxon>
        <taxon>Fungi</taxon>
        <taxon>Fungi incertae sedis</taxon>
        <taxon>Mucoromycota</taxon>
        <taxon>Mortierellomycotina</taxon>
        <taxon>Mortierellomycetes</taxon>
        <taxon>Mortierellales</taxon>
        <taxon>Mortierellaceae</taxon>
        <taxon>Linnemannia</taxon>
    </lineage>
</organism>
<dbReference type="Gene3D" id="3.80.10.10">
    <property type="entry name" value="Ribonuclease Inhibitor"/>
    <property type="match status" value="1"/>
</dbReference>
<accession>A0A9P5S740</accession>
<evidence type="ECO:0000313" key="2">
    <source>
        <dbReference type="Proteomes" id="UP000748756"/>
    </source>
</evidence>
<dbReference type="OrthoDB" id="2354556at2759"/>
<sequence length="243" mass="27704">MHLRSLVVSGLYDRYQCEALEFIQDEGFDHVLESIPTQQLVELDCSGTAFEPLGLEALKRHCDSLRLLAITRSSSFTSALVQEALESSLKLTSLRVERLTAEDIERGRPWARLNLRLLKAQFDMRGAIDAEDDQRRHRLVIDRISTLVGLEQLAVRAVSGVKAPRLQFRIAYGFDILSCLKNLYILDVCEAKQKLESSDVCWMIDNWPKLSIVEGSLNHDDVNQDCFLQELLVKHNITYRNDG</sequence>
<name>A0A9P5S740_9FUNG</name>
<dbReference type="EMBL" id="JAAAUQ010000012">
    <property type="protein sequence ID" value="KAF9156799.1"/>
    <property type="molecule type" value="Genomic_DNA"/>
</dbReference>
<comment type="caution">
    <text evidence="1">The sequence shown here is derived from an EMBL/GenBank/DDBJ whole genome shotgun (WGS) entry which is preliminary data.</text>
</comment>
<dbReference type="AlphaFoldDB" id="A0A9P5S740"/>
<dbReference type="InterPro" id="IPR032675">
    <property type="entry name" value="LRR_dom_sf"/>
</dbReference>
<proteinExistence type="predicted"/>
<protein>
    <submittedName>
        <fullName evidence="1">Uncharacterized protein</fullName>
    </submittedName>
</protein>